<dbReference type="AlphaFoldDB" id="F1A3Z0"/>
<keyword evidence="1 3" id="KW-0697">Rotamase</keyword>
<evidence type="ECO:0000313" key="5">
    <source>
        <dbReference type="EMBL" id="EGC29094.1"/>
    </source>
</evidence>
<dbReference type="InterPro" id="IPR002130">
    <property type="entry name" value="Cyclophilin-type_PPIase_dom"/>
</dbReference>
<dbReference type="VEuPathDB" id="AmoebaDB:DICPUDRAFT_90646"/>
<sequence>MSNLLDSENPIVFFDVAMMNNKTPIPLGRIKMELFADIVPRTAENFRQFCTGEHRVSGQPVDFMIQGGDFLKNDGSGRTSIYGERFEDENFQLKHALPGMLSMVNSGPNSNGCQFFITCVPADWLDGKNVVFGRVIENGMKIIRSIEDVPVNPQTQKPKYDIVITECGQL</sequence>
<dbReference type="PROSITE" id="PS50072">
    <property type="entry name" value="CSA_PPIASE_2"/>
    <property type="match status" value="1"/>
</dbReference>
<evidence type="ECO:0000256" key="1">
    <source>
        <dbReference type="ARBA" id="ARBA00023110"/>
    </source>
</evidence>
<evidence type="ECO:0000259" key="4">
    <source>
        <dbReference type="PROSITE" id="PS50072"/>
    </source>
</evidence>
<feature type="domain" description="PPIase cyclophilin-type" evidence="4">
    <location>
        <begin position="26"/>
        <end position="169"/>
    </location>
</feature>
<evidence type="ECO:0000256" key="3">
    <source>
        <dbReference type="RuleBase" id="RU363019"/>
    </source>
</evidence>
<dbReference type="STRING" id="5786.F1A3Z0"/>
<evidence type="ECO:0000313" key="6">
    <source>
        <dbReference type="Proteomes" id="UP000001064"/>
    </source>
</evidence>
<dbReference type="PANTHER" id="PTHR11071">
    <property type="entry name" value="PEPTIDYL-PROLYL CIS-TRANS ISOMERASE"/>
    <property type="match status" value="1"/>
</dbReference>
<comment type="catalytic activity">
    <reaction evidence="3">
        <text>[protein]-peptidylproline (omega=180) = [protein]-peptidylproline (omega=0)</text>
        <dbReference type="Rhea" id="RHEA:16237"/>
        <dbReference type="Rhea" id="RHEA-COMP:10747"/>
        <dbReference type="Rhea" id="RHEA-COMP:10748"/>
        <dbReference type="ChEBI" id="CHEBI:83833"/>
        <dbReference type="ChEBI" id="CHEBI:83834"/>
        <dbReference type="EC" id="5.2.1.8"/>
    </reaction>
</comment>
<dbReference type="EMBL" id="GL871486">
    <property type="protein sequence ID" value="EGC29094.1"/>
    <property type="molecule type" value="Genomic_DNA"/>
</dbReference>
<dbReference type="KEGG" id="dpp:DICPUDRAFT_90646"/>
<dbReference type="Proteomes" id="UP000001064">
    <property type="component" value="Unassembled WGS sequence"/>
</dbReference>
<dbReference type="GO" id="GO:0006457">
    <property type="term" value="P:protein folding"/>
    <property type="evidence" value="ECO:0000318"/>
    <property type="project" value="GO_Central"/>
</dbReference>
<dbReference type="EC" id="5.2.1.8" evidence="3"/>
<dbReference type="FunCoup" id="F1A3Z0">
    <property type="interactions" value="703"/>
</dbReference>
<dbReference type="PANTHER" id="PTHR11071:SF561">
    <property type="entry name" value="PEPTIDYL-PROLYL CIS-TRANS ISOMERASE D-RELATED"/>
    <property type="match status" value="1"/>
</dbReference>
<name>F1A3Z0_DICPU</name>
<dbReference type="Pfam" id="PF00160">
    <property type="entry name" value="Pro_isomerase"/>
    <property type="match status" value="1"/>
</dbReference>
<dbReference type="OrthoDB" id="193499at2759"/>
<proteinExistence type="inferred from homology"/>
<dbReference type="GeneID" id="10506613"/>
<gene>
    <name evidence="5" type="ORF">DICPUDRAFT_90646</name>
</gene>
<keyword evidence="2 3" id="KW-0413">Isomerase</keyword>
<keyword evidence="6" id="KW-1185">Reference proteome</keyword>
<dbReference type="RefSeq" id="XP_003294382.1">
    <property type="nucleotide sequence ID" value="XM_003294334.1"/>
</dbReference>
<dbReference type="InterPro" id="IPR024936">
    <property type="entry name" value="Cyclophilin-type_PPIase"/>
</dbReference>
<dbReference type="PIRSF" id="PIRSF001467">
    <property type="entry name" value="Peptidylpro_ismrse"/>
    <property type="match status" value="1"/>
</dbReference>
<dbReference type="GO" id="GO:0016018">
    <property type="term" value="F:cyclosporin A binding"/>
    <property type="evidence" value="ECO:0000318"/>
    <property type="project" value="GO_Central"/>
</dbReference>
<evidence type="ECO:0000256" key="2">
    <source>
        <dbReference type="ARBA" id="ARBA00023235"/>
    </source>
</evidence>
<comment type="function">
    <text evidence="3">PPIases accelerate the folding of proteins. It catalyzes the cis-trans isomerization of proline imidic peptide bonds in oligopeptides.</text>
</comment>
<dbReference type="GO" id="GO:0005737">
    <property type="term" value="C:cytoplasm"/>
    <property type="evidence" value="ECO:0000318"/>
    <property type="project" value="GO_Central"/>
</dbReference>
<protein>
    <recommendedName>
        <fullName evidence="3">Peptidyl-prolyl cis-trans isomerase</fullName>
        <shortName evidence="3">PPIase</shortName>
        <ecNumber evidence="3">5.2.1.8</ecNumber>
    </recommendedName>
</protein>
<dbReference type="InterPro" id="IPR029000">
    <property type="entry name" value="Cyclophilin-like_dom_sf"/>
</dbReference>
<dbReference type="SUPFAM" id="SSF50891">
    <property type="entry name" value="Cyclophilin-like"/>
    <property type="match status" value="1"/>
</dbReference>
<organism evidence="5 6">
    <name type="scientific">Dictyostelium purpureum</name>
    <name type="common">Slime mold</name>
    <dbReference type="NCBI Taxonomy" id="5786"/>
    <lineage>
        <taxon>Eukaryota</taxon>
        <taxon>Amoebozoa</taxon>
        <taxon>Evosea</taxon>
        <taxon>Eumycetozoa</taxon>
        <taxon>Dictyostelia</taxon>
        <taxon>Dictyosteliales</taxon>
        <taxon>Dictyosteliaceae</taxon>
        <taxon>Dictyostelium</taxon>
    </lineage>
</organism>
<dbReference type="GO" id="GO:0003755">
    <property type="term" value="F:peptidyl-prolyl cis-trans isomerase activity"/>
    <property type="evidence" value="ECO:0000318"/>
    <property type="project" value="GO_Central"/>
</dbReference>
<dbReference type="OMA" id="CVSIYGH"/>
<accession>F1A3Z0</accession>
<dbReference type="InParanoid" id="F1A3Z0"/>
<dbReference type="PRINTS" id="PR00153">
    <property type="entry name" value="CSAPPISMRASE"/>
</dbReference>
<dbReference type="eggNOG" id="KOG0879">
    <property type="taxonomic scope" value="Eukaryota"/>
</dbReference>
<dbReference type="FunFam" id="2.40.100.10:FF:000105">
    <property type="entry name" value="Peptidyl-prolyl cis-trans isomerase"/>
    <property type="match status" value="1"/>
</dbReference>
<dbReference type="Gene3D" id="2.40.100.10">
    <property type="entry name" value="Cyclophilin-like"/>
    <property type="match status" value="1"/>
</dbReference>
<reference evidence="6" key="1">
    <citation type="journal article" date="2011" name="Genome Biol.">
        <title>Comparative genomics of the social amoebae Dictyostelium discoideum and Dictyostelium purpureum.</title>
        <authorList>
            <consortium name="US DOE Joint Genome Institute (JGI-PGF)"/>
            <person name="Sucgang R."/>
            <person name="Kuo A."/>
            <person name="Tian X."/>
            <person name="Salerno W."/>
            <person name="Parikh A."/>
            <person name="Feasley C.L."/>
            <person name="Dalin E."/>
            <person name="Tu H."/>
            <person name="Huang E."/>
            <person name="Barry K."/>
            <person name="Lindquist E."/>
            <person name="Shapiro H."/>
            <person name="Bruce D."/>
            <person name="Schmutz J."/>
            <person name="Salamov A."/>
            <person name="Fey P."/>
            <person name="Gaudet P."/>
            <person name="Anjard C."/>
            <person name="Babu M.M."/>
            <person name="Basu S."/>
            <person name="Bushmanova Y."/>
            <person name="van der Wel H."/>
            <person name="Katoh-Kurasawa M."/>
            <person name="Dinh C."/>
            <person name="Coutinho P.M."/>
            <person name="Saito T."/>
            <person name="Elias M."/>
            <person name="Schaap P."/>
            <person name="Kay R.R."/>
            <person name="Henrissat B."/>
            <person name="Eichinger L."/>
            <person name="Rivero F."/>
            <person name="Putnam N.H."/>
            <person name="West C.M."/>
            <person name="Loomis W.F."/>
            <person name="Chisholm R.L."/>
            <person name="Shaulsky G."/>
            <person name="Strassmann J.E."/>
            <person name="Queller D.C."/>
            <person name="Kuspa A."/>
            <person name="Grigoriev I.V."/>
        </authorList>
    </citation>
    <scope>NUCLEOTIDE SEQUENCE [LARGE SCALE GENOMIC DNA]</scope>
    <source>
        <strain evidence="6">QSDP1</strain>
    </source>
</reference>
<comment type="similarity">
    <text evidence="3">Belongs to the cyclophilin-type PPIase family.</text>
</comment>